<accession>A0ABQ8FJQ3</accession>
<evidence type="ECO:0000256" key="9">
    <source>
        <dbReference type="ARBA" id="ARBA00023284"/>
    </source>
</evidence>
<evidence type="ECO:0000313" key="14">
    <source>
        <dbReference type="Proteomes" id="UP001648503"/>
    </source>
</evidence>
<evidence type="ECO:0000256" key="5">
    <source>
        <dbReference type="ARBA" id="ARBA00023002"/>
    </source>
</evidence>
<feature type="compositionally biased region" description="Basic and acidic residues" evidence="11">
    <location>
        <begin position="128"/>
        <end position="145"/>
    </location>
</feature>
<proteinExistence type="predicted"/>
<dbReference type="InterPro" id="IPR010625">
    <property type="entry name" value="CHCH"/>
</dbReference>
<comment type="caution">
    <text evidence="13">The sequence shown here is derived from an EMBL/GenBank/DDBJ whole genome shotgun (WGS) entry which is preliminary data.</text>
</comment>
<dbReference type="EMBL" id="JAFCIX010000064">
    <property type="protein sequence ID" value="KAH6599479.1"/>
    <property type="molecule type" value="Genomic_DNA"/>
</dbReference>
<protein>
    <recommendedName>
        <fullName evidence="2">Mitochondrial intermembrane space import and assembly protein 40</fullName>
    </recommendedName>
    <alternativeName>
        <fullName evidence="10">Mitochondrial import inner membrane translocase TIM40</fullName>
    </alternativeName>
</protein>
<feature type="region of interest" description="Disordered" evidence="11">
    <location>
        <begin position="117"/>
        <end position="162"/>
    </location>
</feature>
<evidence type="ECO:0000256" key="1">
    <source>
        <dbReference type="ARBA" id="ARBA00004164"/>
    </source>
</evidence>
<keyword evidence="8" id="KW-1015">Disulfide bond</keyword>
<evidence type="ECO:0000256" key="2">
    <source>
        <dbReference type="ARBA" id="ARBA00013714"/>
    </source>
</evidence>
<keyword evidence="14" id="KW-1185">Reference proteome</keyword>
<keyword evidence="7" id="KW-0496">Mitochondrion</keyword>
<evidence type="ECO:0000256" key="7">
    <source>
        <dbReference type="ARBA" id="ARBA00023128"/>
    </source>
</evidence>
<gene>
    <name evidence="13" type="ORF">BASA50_002993</name>
</gene>
<keyword evidence="3" id="KW-0813">Transport</keyword>
<evidence type="ECO:0000313" key="13">
    <source>
        <dbReference type="EMBL" id="KAH6599479.1"/>
    </source>
</evidence>
<comment type="subcellular location">
    <subcellularLocation>
        <location evidence="1">Mitochondrion inner membrane</location>
        <topology evidence="1">Single-pass type II membrane protein</topology>
        <orientation evidence="1">Intermembrane side</orientation>
    </subcellularLocation>
</comment>
<feature type="compositionally biased region" description="Polar residues" evidence="11">
    <location>
        <begin position="153"/>
        <end position="162"/>
    </location>
</feature>
<name>A0ABQ8FJQ3_9FUNG</name>
<evidence type="ECO:0000259" key="12">
    <source>
        <dbReference type="Pfam" id="PF06747"/>
    </source>
</evidence>
<organism evidence="13 14">
    <name type="scientific">Batrachochytrium salamandrivorans</name>
    <dbReference type="NCBI Taxonomy" id="1357716"/>
    <lineage>
        <taxon>Eukaryota</taxon>
        <taxon>Fungi</taxon>
        <taxon>Fungi incertae sedis</taxon>
        <taxon>Chytridiomycota</taxon>
        <taxon>Chytridiomycota incertae sedis</taxon>
        <taxon>Chytridiomycetes</taxon>
        <taxon>Rhizophydiales</taxon>
        <taxon>Rhizophydiales incertae sedis</taxon>
        <taxon>Batrachochytrium</taxon>
    </lineage>
</organism>
<evidence type="ECO:0000256" key="6">
    <source>
        <dbReference type="ARBA" id="ARBA00023010"/>
    </source>
</evidence>
<evidence type="ECO:0000256" key="4">
    <source>
        <dbReference type="ARBA" id="ARBA00022927"/>
    </source>
</evidence>
<keyword evidence="5" id="KW-0560">Oxidoreductase</keyword>
<evidence type="ECO:0000256" key="10">
    <source>
        <dbReference type="ARBA" id="ARBA00033150"/>
    </source>
</evidence>
<dbReference type="PANTHER" id="PTHR21622:SF0">
    <property type="entry name" value="COILED-COIL-HELIX-COILED-COIL-HELIX DOMAIN CONTAINING 4"/>
    <property type="match status" value="1"/>
</dbReference>
<keyword evidence="6" id="KW-0811">Translocation</keyword>
<feature type="domain" description="CHCH" evidence="12">
    <location>
        <begin position="75"/>
        <end position="110"/>
    </location>
</feature>
<dbReference type="Proteomes" id="UP001648503">
    <property type="component" value="Unassembled WGS sequence"/>
</dbReference>
<dbReference type="PANTHER" id="PTHR21622">
    <property type="entry name" value="COILED-COIL-HELIX-COILED-COIL-HELIX DOMAIN CONTAINING 4"/>
    <property type="match status" value="1"/>
</dbReference>
<keyword evidence="4" id="KW-0653">Protein transport</keyword>
<evidence type="ECO:0000256" key="8">
    <source>
        <dbReference type="ARBA" id="ARBA00023157"/>
    </source>
</evidence>
<feature type="region of interest" description="Disordered" evidence="11">
    <location>
        <begin position="29"/>
        <end position="49"/>
    </location>
</feature>
<sequence length="162" mass="17374">MSYTRTEEEGKDVLMFLSAEDAVVLESAPDSSIGGSLASGTAVETGTTPQEAYNEETGEINWDCPCLGPMTQPPCGETFKAAFSCFVYSKEDPKGIDCVDQFRAMQSCFREHPEIYGAELDDDDDDSSDNRVGDAAEATKDDRTSTKTHLADNGSTGADTNA</sequence>
<dbReference type="InterPro" id="IPR039289">
    <property type="entry name" value="CHCHD4"/>
</dbReference>
<evidence type="ECO:0000256" key="11">
    <source>
        <dbReference type="SAM" id="MobiDB-lite"/>
    </source>
</evidence>
<dbReference type="Gene3D" id="1.10.287.2900">
    <property type="match status" value="1"/>
</dbReference>
<dbReference type="PROSITE" id="PS51808">
    <property type="entry name" value="CHCH"/>
    <property type="match status" value="1"/>
</dbReference>
<evidence type="ECO:0000256" key="3">
    <source>
        <dbReference type="ARBA" id="ARBA00022448"/>
    </source>
</evidence>
<keyword evidence="9" id="KW-0676">Redox-active center</keyword>
<reference evidence="13 14" key="1">
    <citation type="submission" date="2021-02" db="EMBL/GenBank/DDBJ databases">
        <title>Variation within the Batrachochytrium salamandrivorans European outbreak.</title>
        <authorList>
            <person name="Kelly M."/>
            <person name="Pasmans F."/>
            <person name="Shea T.P."/>
            <person name="Munoz J.F."/>
            <person name="Carranza S."/>
            <person name="Cuomo C.A."/>
            <person name="Martel A."/>
        </authorList>
    </citation>
    <scope>NUCLEOTIDE SEQUENCE [LARGE SCALE GENOMIC DNA]</scope>
    <source>
        <strain evidence="13 14">AMFP18/2</strain>
    </source>
</reference>
<dbReference type="Pfam" id="PF06747">
    <property type="entry name" value="CHCH"/>
    <property type="match status" value="1"/>
</dbReference>